<accession>A0A1G9DFK5</accession>
<keyword evidence="3" id="KW-1185">Reference proteome</keyword>
<gene>
    <name evidence="2" type="ORF">SAMN05216298_0864</name>
</gene>
<proteinExistence type="predicted"/>
<dbReference type="RefSeq" id="WP_091043283.1">
    <property type="nucleotide sequence ID" value="NZ_FNGF01000001.1"/>
</dbReference>
<evidence type="ECO:0000313" key="3">
    <source>
        <dbReference type="Proteomes" id="UP000198662"/>
    </source>
</evidence>
<feature type="transmembrane region" description="Helical" evidence="1">
    <location>
        <begin position="212"/>
        <end position="235"/>
    </location>
</feature>
<name>A0A1G9DFK5_9ACTN</name>
<evidence type="ECO:0000313" key="2">
    <source>
        <dbReference type="EMBL" id="SDK62681.1"/>
    </source>
</evidence>
<organism evidence="2 3">
    <name type="scientific">Glycomyces sambucus</name>
    <dbReference type="NCBI Taxonomy" id="380244"/>
    <lineage>
        <taxon>Bacteria</taxon>
        <taxon>Bacillati</taxon>
        <taxon>Actinomycetota</taxon>
        <taxon>Actinomycetes</taxon>
        <taxon>Glycomycetales</taxon>
        <taxon>Glycomycetaceae</taxon>
        <taxon>Glycomyces</taxon>
    </lineage>
</organism>
<dbReference type="EMBL" id="FNGF01000001">
    <property type="protein sequence ID" value="SDK62681.1"/>
    <property type="molecule type" value="Genomic_DNA"/>
</dbReference>
<dbReference type="STRING" id="380244.SAMN05216298_0864"/>
<keyword evidence="1" id="KW-0812">Transmembrane</keyword>
<sequence length="412" mass="43389">MSTDDTAGVALGLLAVAVLASWPFLPGLRRLRAFKAFPPFRAWAARPHPDAAAAVRAGTGLRPSAVDSSLGAVVVRTAWRNQDPRDAQPSLRASRPLVPVVSVDGVPASWGWGVTELALAPGEYLIAVAGSHSRCYRVVEVRAGERVELDYASVIGDTAHRYSLAGNDVRDLTSFTVRRGGPNRAVVFTAAGLVLAAALAAIAFAAPGLLAYAPVVGAVAVGLGIGVGVVVASLAKQARLRRVVMAPNAIGDAPVVLDADEPARMAPAPGWAGLGLHLRFELAHHAPEAVAALAGGRPDLWQRWRTVRIGEPEVPGCRPWVPAPEVRLDGRPVRAGWTRSWLRVAPGEHELTVRVPLPRSQIGPSTEVDVTEHRLRFRAEAGQTAEVALCADVAAVPAPAGPHLASLRVRLR</sequence>
<dbReference type="OrthoDB" id="4568353at2"/>
<evidence type="ECO:0000256" key="1">
    <source>
        <dbReference type="SAM" id="Phobius"/>
    </source>
</evidence>
<keyword evidence="1" id="KW-0472">Membrane</keyword>
<feature type="transmembrane region" description="Helical" evidence="1">
    <location>
        <begin position="185"/>
        <end position="206"/>
    </location>
</feature>
<keyword evidence="1" id="KW-1133">Transmembrane helix</keyword>
<dbReference type="Proteomes" id="UP000198662">
    <property type="component" value="Unassembled WGS sequence"/>
</dbReference>
<dbReference type="AlphaFoldDB" id="A0A1G9DFK5"/>
<reference evidence="3" key="1">
    <citation type="submission" date="2016-10" db="EMBL/GenBank/DDBJ databases">
        <authorList>
            <person name="Varghese N."/>
            <person name="Submissions S."/>
        </authorList>
    </citation>
    <scope>NUCLEOTIDE SEQUENCE [LARGE SCALE GENOMIC DNA]</scope>
    <source>
        <strain evidence="3">CGMCC 4.3147</strain>
    </source>
</reference>
<protein>
    <submittedName>
        <fullName evidence="2">Uncharacterized protein</fullName>
    </submittedName>
</protein>
<feature type="transmembrane region" description="Helical" evidence="1">
    <location>
        <begin position="6"/>
        <end position="25"/>
    </location>
</feature>